<evidence type="ECO:0000313" key="3">
    <source>
        <dbReference type="EMBL" id="OCK81392.1"/>
    </source>
</evidence>
<evidence type="ECO:0000256" key="2">
    <source>
        <dbReference type="SAM" id="Phobius"/>
    </source>
</evidence>
<feature type="compositionally biased region" description="Polar residues" evidence="1">
    <location>
        <begin position="322"/>
        <end position="332"/>
    </location>
</feature>
<feature type="non-terminal residue" evidence="3">
    <location>
        <position position="1"/>
    </location>
</feature>
<feature type="region of interest" description="Disordered" evidence="1">
    <location>
        <begin position="297"/>
        <end position="459"/>
    </location>
</feature>
<feature type="region of interest" description="Disordered" evidence="1">
    <location>
        <begin position="237"/>
        <end position="257"/>
    </location>
</feature>
<feature type="non-terminal residue" evidence="3">
    <location>
        <position position="459"/>
    </location>
</feature>
<feature type="compositionally biased region" description="Polar residues" evidence="1">
    <location>
        <begin position="423"/>
        <end position="434"/>
    </location>
</feature>
<feature type="compositionally biased region" description="Basic and acidic residues" evidence="1">
    <location>
        <begin position="448"/>
        <end position="459"/>
    </location>
</feature>
<feature type="compositionally biased region" description="Polar residues" evidence="1">
    <location>
        <begin position="406"/>
        <end position="416"/>
    </location>
</feature>
<organism evidence="3 4">
    <name type="scientific">Lepidopterella palustris CBS 459.81</name>
    <dbReference type="NCBI Taxonomy" id="1314670"/>
    <lineage>
        <taxon>Eukaryota</taxon>
        <taxon>Fungi</taxon>
        <taxon>Dikarya</taxon>
        <taxon>Ascomycota</taxon>
        <taxon>Pezizomycotina</taxon>
        <taxon>Dothideomycetes</taxon>
        <taxon>Pleosporomycetidae</taxon>
        <taxon>Mytilinidiales</taxon>
        <taxon>Argynnaceae</taxon>
        <taxon>Lepidopterella</taxon>
    </lineage>
</organism>
<keyword evidence="2" id="KW-0812">Transmembrane</keyword>
<keyword evidence="4" id="KW-1185">Reference proteome</keyword>
<dbReference type="Proteomes" id="UP000250266">
    <property type="component" value="Unassembled WGS sequence"/>
</dbReference>
<name>A0A8E2JGE6_9PEZI</name>
<dbReference type="AlphaFoldDB" id="A0A8E2JGE6"/>
<protein>
    <recommendedName>
        <fullName evidence="5">Membrane anchor Opy2 N-terminal domain-containing protein</fullName>
    </recommendedName>
</protein>
<keyword evidence="2" id="KW-1133">Transmembrane helix</keyword>
<evidence type="ECO:0008006" key="5">
    <source>
        <dbReference type="Google" id="ProtNLM"/>
    </source>
</evidence>
<dbReference type="EMBL" id="KV744922">
    <property type="protein sequence ID" value="OCK81392.1"/>
    <property type="molecule type" value="Genomic_DNA"/>
</dbReference>
<evidence type="ECO:0000256" key="1">
    <source>
        <dbReference type="SAM" id="MobiDB-lite"/>
    </source>
</evidence>
<proteinExistence type="predicted"/>
<accession>A0A8E2JGE6</accession>
<evidence type="ECO:0000313" key="4">
    <source>
        <dbReference type="Proteomes" id="UP000250266"/>
    </source>
</evidence>
<feature type="transmembrane region" description="Helical" evidence="2">
    <location>
        <begin position="43"/>
        <end position="65"/>
    </location>
</feature>
<sequence length="459" mass="48542">QCPEGQLCAQTPYNCNQCASTTCVPQTVDPTNTTSSNNSGPNVGAIAGGVVGGIVFLAIVIFISWKFCIKGRRQQNQEEQWQHVDVPAEKVDADNFTARRDARASTHTMASMTSSIFTRASNIIQIAYIPGITNRSGPGSPDLLVPPVPRIPIATSPNSTLSSPYSTEDQHFFVPGELRDSTYSGLSDGRSSYARTSIAPSLARSSVATTIYRNNAIVSPLPAQTIVRGKAAVVSVKSNGSNSPAETPGNETPPVPQIDQKHVAAPIRFQMPRMTSASSQSPQNPIMSTTTVGLPKALNITKKGRATPVTLTPKGSVRMAESQASNTPTTRPLTEVSLAETDDSLSHARARAAAGHSVGGDSDSESDADDHSRARRSLLRTSSNPRDSEITVIQDTPATIQGPFADSSNAPGSPSIPQRHPSRSSATLGQSGLTTVVEEASKQATRAARRERSPFSDDN</sequence>
<gene>
    <name evidence="3" type="ORF">K432DRAFT_282296</name>
</gene>
<reference evidence="3 4" key="1">
    <citation type="journal article" date="2016" name="Nat. Commun.">
        <title>Ectomycorrhizal ecology is imprinted in the genome of the dominant symbiotic fungus Cenococcum geophilum.</title>
        <authorList>
            <consortium name="DOE Joint Genome Institute"/>
            <person name="Peter M."/>
            <person name="Kohler A."/>
            <person name="Ohm R.A."/>
            <person name="Kuo A."/>
            <person name="Krutzmann J."/>
            <person name="Morin E."/>
            <person name="Arend M."/>
            <person name="Barry K.W."/>
            <person name="Binder M."/>
            <person name="Choi C."/>
            <person name="Clum A."/>
            <person name="Copeland A."/>
            <person name="Grisel N."/>
            <person name="Haridas S."/>
            <person name="Kipfer T."/>
            <person name="LaButti K."/>
            <person name="Lindquist E."/>
            <person name="Lipzen A."/>
            <person name="Maire R."/>
            <person name="Meier B."/>
            <person name="Mihaltcheva S."/>
            <person name="Molinier V."/>
            <person name="Murat C."/>
            <person name="Poggeler S."/>
            <person name="Quandt C.A."/>
            <person name="Sperisen C."/>
            <person name="Tritt A."/>
            <person name="Tisserant E."/>
            <person name="Crous P.W."/>
            <person name="Henrissat B."/>
            <person name="Nehls U."/>
            <person name="Egli S."/>
            <person name="Spatafora J.W."/>
            <person name="Grigoriev I.V."/>
            <person name="Martin F.M."/>
        </authorList>
    </citation>
    <scope>NUCLEOTIDE SEQUENCE [LARGE SCALE GENOMIC DNA]</scope>
    <source>
        <strain evidence="3 4">CBS 459.81</strain>
    </source>
</reference>
<keyword evidence="2" id="KW-0472">Membrane</keyword>
<dbReference type="OrthoDB" id="2402916at2759"/>